<dbReference type="InterPro" id="IPR036374">
    <property type="entry name" value="OxRdtase_Mopterin-bd_sf"/>
</dbReference>
<name>A0ABM8FJ31_9GAMM</name>
<keyword evidence="1" id="KW-0732">Signal</keyword>
<organism evidence="2 3">
    <name type="scientific">Marinomonas pontica</name>
    <dbReference type="NCBI Taxonomy" id="264739"/>
    <lineage>
        <taxon>Bacteria</taxon>
        <taxon>Pseudomonadati</taxon>
        <taxon>Pseudomonadota</taxon>
        <taxon>Gammaproteobacteria</taxon>
        <taxon>Oceanospirillales</taxon>
        <taxon>Oceanospirillaceae</taxon>
        <taxon>Marinomonas</taxon>
    </lineage>
</organism>
<gene>
    <name evidence="2" type="ORF">MACH16_31720</name>
</gene>
<sequence>MRLLFSFLLLILANNTVAADMADTPTGRVILTVSGAINTKLNATFDLAMLDALPQYTITTHTPWTQGLHTYRGFSAVDLLDHLGSTGTLLQITALNQYMTEVPLSDFLDNGAIFATRQDGREISVRNLGPIMVIYPFDEREELKSERIYGRSIWQVSHIKSIVLTE</sequence>
<keyword evidence="3" id="KW-1185">Reference proteome</keyword>
<reference evidence="2 3" key="1">
    <citation type="submission" date="2023-01" db="EMBL/GenBank/DDBJ databases">
        <title>Complete genome sequence of Marinomonas pontica strain 200518_36.</title>
        <authorList>
            <person name="Ueki S."/>
            <person name="Gajardo G."/>
            <person name="Maruyama F."/>
        </authorList>
    </citation>
    <scope>NUCLEOTIDE SEQUENCE [LARGE SCALE GENOMIC DNA]</scope>
    <source>
        <strain evidence="2 3">200518_36</strain>
    </source>
</reference>
<feature type="signal peptide" evidence="1">
    <location>
        <begin position="1"/>
        <end position="18"/>
    </location>
</feature>
<dbReference type="EMBL" id="AP027271">
    <property type="protein sequence ID" value="BDX04424.1"/>
    <property type="molecule type" value="Genomic_DNA"/>
</dbReference>
<evidence type="ECO:0000256" key="1">
    <source>
        <dbReference type="SAM" id="SignalP"/>
    </source>
</evidence>
<proteinExistence type="predicted"/>
<dbReference type="RefSeq" id="WP_265727410.1">
    <property type="nucleotide sequence ID" value="NZ_AP027271.1"/>
</dbReference>
<dbReference type="SUPFAM" id="SSF56524">
    <property type="entry name" value="Oxidoreductase molybdopterin-binding domain"/>
    <property type="match status" value="1"/>
</dbReference>
<dbReference type="Proteomes" id="UP001307608">
    <property type="component" value="Chromosome"/>
</dbReference>
<accession>A0ABM8FJ31</accession>
<protein>
    <submittedName>
        <fullName evidence="2">Oxidoreductase</fullName>
    </submittedName>
</protein>
<evidence type="ECO:0000313" key="3">
    <source>
        <dbReference type="Proteomes" id="UP001307608"/>
    </source>
</evidence>
<feature type="chain" id="PRO_5045153830" evidence="1">
    <location>
        <begin position="19"/>
        <end position="166"/>
    </location>
</feature>
<dbReference type="Gene3D" id="3.90.420.10">
    <property type="entry name" value="Oxidoreductase, molybdopterin-binding domain"/>
    <property type="match status" value="1"/>
</dbReference>
<evidence type="ECO:0000313" key="2">
    <source>
        <dbReference type="EMBL" id="BDX04424.1"/>
    </source>
</evidence>